<dbReference type="EMBL" id="KN848659">
    <property type="protein sequence ID" value="KIR80105.1"/>
    <property type="molecule type" value="Genomic_DNA"/>
</dbReference>
<name>A0ABR5BWT5_9TREE</name>
<evidence type="ECO:0000313" key="2">
    <source>
        <dbReference type="Proteomes" id="UP000054272"/>
    </source>
</evidence>
<proteinExistence type="predicted"/>
<gene>
    <name evidence="1" type="ORF">I306_02832</name>
</gene>
<accession>A0ABR5BWT5</accession>
<protein>
    <submittedName>
        <fullName evidence="1">Uncharacterized protein</fullName>
    </submittedName>
</protein>
<sequence>MALDQSPTVTRVLLIIHTSHPFQNLTRMIQTLFYRSLFTSEVRILIQPKENVKYTCDSDWEDAFGRPFWKAIVLAIADNAVIETAALSVHEDETNAFFRLMFYIPQAERFKQFIEKEGWESLLDDEEEKRLFELFWKDWIFIEEADRNLLDKHGYQCRSWSNMEVQT</sequence>
<dbReference type="Proteomes" id="UP000054272">
    <property type="component" value="Unassembled WGS sequence"/>
</dbReference>
<reference evidence="1 2" key="1">
    <citation type="submission" date="2015-01" db="EMBL/GenBank/DDBJ databases">
        <title>The Genome Sequence of Cryptococcus gattii EJB2.</title>
        <authorList>
            <consortium name="The Broad Institute Genomics Platform"/>
            <person name="Cuomo C."/>
            <person name="Litvintseva A."/>
            <person name="Chen Y."/>
            <person name="Heitman J."/>
            <person name="Sun S."/>
            <person name="Springer D."/>
            <person name="Dromer F."/>
            <person name="Young S."/>
            <person name="Zeng Q."/>
            <person name="Gargeya S."/>
            <person name="Abouelleil A."/>
            <person name="Alvarado L."/>
            <person name="Chapman S.B."/>
            <person name="Gainer-Dewar J."/>
            <person name="Goldberg J."/>
            <person name="Griggs A."/>
            <person name="Gujja S."/>
            <person name="Hansen M."/>
            <person name="Howarth C."/>
            <person name="Imamovic A."/>
            <person name="Larimer J."/>
            <person name="Murphy C."/>
            <person name="Naylor J."/>
            <person name="Pearson M."/>
            <person name="Priest M."/>
            <person name="Roberts A."/>
            <person name="Saif S."/>
            <person name="Shea T."/>
            <person name="Sykes S."/>
            <person name="Wortman J."/>
            <person name="Nusbaum C."/>
            <person name="Birren B."/>
        </authorList>
    </citation>
    <scope>NUCLEOTIDE SEQUENCE [LARGE SCALE GENOMIC DNA]</scope>
    <source>
        <strain evidence="1 2">EJB2</strain>
    </source>
</reference>
<evidence type="ECO:0000313" key="1">
    <source>
        <dbReference type="EMBL" id="KIR80105.1"/>
    </source>
</evidence>
<keyword evidence="2" id="KW-1185">Reference proteome</keyword>
<organism evidence="1 2">
    <name type="scientific">Cryptococcus gattii EJB2</name>
    <dbReference type="NCBI Taxonomy" id="1296103"/>
    <lineage>
        <taxon>Eukaryota</taxon>
        <taxon>Fungi</taxon>
        <taxon>Dikarya</taxon>
        <taxon>Basidiomycota</taxon>
        <taxon>Agaricomycotina</taxon>
        <taxon>Tremellomycetes</taxon>
        <taxon>Tremellales</taxon>
        <taxon>Cryptococcaceae</taxon>
        <taxon>Cryptococcus</taxon>
        <taxon>Cryptococcus gattii species complex</taxon>
    </lineage>
</organism>